<dbReference type="AlphaFoldDB" id="C6Q302"/>
<evidence type="ECO:0000259" key="1">
    <source>
        <dbReference type="Pfam" id="PF00535"/>
    </source>
</evidence>
<reference evidence="2 3" key="1">
    <citation type="submission" date="2009-06" db="EMBL/GenBank/DDBJ databases">
        <title>The draft genome of Clostridium carboxidivorans P7.</title>
        <authorList>
            <consortium name="US DOE Joint Genome Institute (JGI-PGF)"/>
            <person name="Lucas S."/>
            <person name="Copeland A."/>
            <person name="Lapidus A."/>
            <person name="Glavina del Rio T."/>
            <person name="Tice H."/>
            <person name="Bruce D."/>
            <person name="Goodwin L."/>
            <person name="Pitluck S."/>
            <person name="Larimer F."/>
            <person name="Land M.L."/>
            <person name="Hauser L."/>
            <person name="Hemme C.L."/>
        </authorList>
    </citation>
    <scope>NUCLEOTIDE SEQUENCE [LARGE SCALE GENOMIC DNA]</scope>
    <source>
        <strain evidence="2 3">P7</strain>
    </source>
</reference>
<evidence type="ECO:0000313" key="2">
    <source>
        <dbReference type="EMBL" id="EET84128.1"/>
    </source>
</evidence>
<dbReference type="SUPFAM" id="SSF48452">
    <property type="entry name" value="TPR-like"/>
    <property type="match status" value="2"/>
</dbReference>
<proteinExistence type="predicted"/>
<keyword evidence="2" id="KW-0808">Transferase</keyword>
<dbReference type="InterPro" id="IPR019734">
    <property type="entry name" value="TPR_rpt"/>
</dbReference>
<dbReference type="eggNOG" id="COG0463">
    <property type="taxonomic scope" value="Bacteria"/>
</dbReference>
<protein>
    <submittedName>
        <fullName evidence="2">Glycosyl transferase family 2</fullName>
    </submittedName>
</protein>
<dbReference type="GO" id="GO:0016740">
    <property type="term" value="F:transferase activity"/>
    <property type="evidence" value="ECO:0007669"/>
    <property type="project" value="UniProtKB-KW"/>
</dbReference>
<dbReference type="STRING" id="536227.Ccar_23535"/>
<comment type="caution">
    <text evidence="2">The sequence shown here is derived from an EMBL/GenBank/DDBJ whole genome shotgun (WGS) entry which is preliminary data.</text>
</comment>
<dbReference type="Gene3D" id="1.25.40.10">
    <property type="entry name" value="Tetratricopeptide repeat domain"/>
    <property type="match status" value="3"/>
</dbReference>
<dbReference type="CDD" id="cd02511">
    <property type="entry name" value="Beta4Glucosyltransferase"/>
    <property type="match status" value="1"/>
</dbReference>
<dbReference type="InterPro" id="IPR011990">
    <property type="entry name" value="TPR-like_helical_dom_sf"/>
</dbReference>
<dbReference type="Pfam" id="PF00535">
    <property type="entry name" value="Glycos_transf_2"/>
    <property type="match status" value="1"/>
</dbReference>
<feature type="non-terminal residue" evidence="2">
    <location>
        <position position="547"/>
    </location>
</feature>
<sequence length="547" mass="64910">MFNEISLCMIVKNEEENIERCILSVKDLVDEIIIVDTGSTDKTVEIAKSYGAKVFYFKWCNDFSAARNESLKYATKDWILIMDADDEFCIEDRTKFKELIKNLDNNILYYFETLSYLGDEKSSNLNVNLNPRLFKNNYGYYYRGAVHNQLLNSNILIKGKVEKIRIYHYGYMTKNMVGKNKRERNINILKKLIKEEPDNKFNYFNLGNEYCCLNEKKKALECYYKSYEGFNPHLEYSANLLEKVIIVNYELKNFDKALEFINIGLYYYPNFTDLYHLRGIIYDAQNKPTLAIKSFQKCIELGEPPASLKSIYGVENFRSYNEISKLYIKLKDYDAAYKYCIETIKSKPDCLEPLYNICYILKRKKMPIDDFKNRIEGFFSDFPREYFFIAHLFYTEGYYETALEYIEKMEAKQQLTEDIIIFKAKCLIRTSKFSECIEINSTPKDNQLYLEFSMCKIISLIMLDRLDLALNIINDFDENYFSDDDKKMFQVYRQLVNLFTDKQVSVLSESEDEKSYNEFIFEIIEIFIINKEFDKLEKALNLLNLIS</sequence>
<dbReference type="EMBL" id="ACVI01000222">
    <property type="protein sequence ID" value="EET84128.1"/>
    <property type="molecule type" value="Genomic_DNA"/>
</dbReference>
<name>C6Q302_9CLOT</name>
<keyword evidence="3" id="KW-1185">Reference proteome</keyword>
<dbReference type="Pfam" id="PF13181">
    <property type="entry name" value="TPR_8"/>
    <property type="match status" value="2"/>
</dbReference>
<dbReference type="PANTHER" id="PTHR43630">
    <property type="entry name" value="POLY-BETA-1,6-N-ACETYL-D-GLUCOSAMINE SYNTHASE"/>
    <property type="match status" value="1"/>
</dbReference>
<dbReference type="InterPro" id="IPR029044">
    <property type="entry name" value="Nucleotide-diphossugar_trans"/>
</dbReference>
<dbReference type="SUPFAM" id="SSF53448">
    <property type="entry name" value="Nucleotide-diphospho-sugar transferases"/>
    <property type="match status" value="1"/>
</dbReference>
<evidence type="ECO:0000313" key="3">
    <source>
        <dbReference type="Proteomes" id="UP000004198"/>
    </source>
</evidence>
<dbReference type="SMART" id="SM00028">
    <property type="entry name" value="TPR"/>
    <property type="match status" value="4"/>
</dbReference>
<feature type="domain" description="Glycosyltransferase 2-like" evidence="1">
    <location>
        <begin position="6"/>
        <end position="105"/>
    </location>
</feature>
<accession>C6Q302</accession>
<dbReference type="Proteomes" id="UP000004198">
    <property type="component" value="Unassembled WGS sequence"/>
</dbReference>
<organism evidence="2 3">
    <name type="scientific">Clostridium carboxidivorans P7</name>
    <dbReference type="NCBI Taxonomy" id="536227"/>
    <lineage>
        <taxon>Bacteria</taxon>
        <taxon>Bacillati</taxon>
        <taxon>Bacillota</taxon>
        <taxon>Clostridia</taxon>
        <taxon>Eubacteriales</taxon>
        <taxon>Clostridiaceae</taxon>
        <taxon>Clostridium</taxon>
    </lineage>
</organism>
<dbReference type="Gene3D" id="3.90.550.10">
    <property type="entry name" value="Spore Coat Polysaccharide Biosynthesis Protein SpsA, Chain A"/>
    <property type="match status" value="1"/>
</dbReference>
<dbReference type="PANTHER" id="PTHR43630:SF2">
    <property type="entry name" value="GLYCOSYLTRANSFERASE"/>
    <property type="match status" value="1"/>
</dbReference>
<gene>
    <name evidence="2" type="ORF">CcarbDRAFT_5421</name>
</gene>
<dbReference type="OrthoDB" id="9815923at2"/>
<dbReference type="InterPro" id="IPR001173">
    <property type="entry name" value="Glyco_trans_2-like"/>
</dbReference>
<dbReference type="eggNOG" id="COG0457">
    <property type="taxonomic scope" value="Bacteria"/>
</dbReference>